<keyword evidence="3" id="KW-0378">Hydrolase</keyword>
<dbReference type="PANTHER" id="PTHR43569:SF1">
    <property type="entry name" value="BLL3371 PROTEIN"/>
    <property type="match status" value="1"/>
</dbReference>
<comment type="caution">
    <text evidence="3">The sequence shown here is derived from an EMBL/GenBank/DDBJ whole genome shotgun (WGS) entry which is preliminary data.</text>
</comment>
<dbReference type="AlphaFoldDB" id="A0A0D1MIQ8"/>
<dbReference type="PATRIC" id="fig|1549858.7.peg.3835"/>
<protein>
    <submittedName>
        <fullName evidence="3">Amidohydrolase</fullName>
    </submittedName>
</protein>
<feature type="domain" description="Amidohydrolase-related" evidence="2">
    <location>
        <begin position="13"/>
        <end position="304"/>
    </location>
</feature>
<dbReference type="Pfam" id="PF04909">
    <property type="entry name" value="Amidohydro_2"/>
    <property type="match status" value="1"/>
</dbReference>
<dbReference type="EMBL" id="JXTP01000006">
    <property type="protein sequence ID" value="KIU30242.1"/>
    <property type="molecule type" value="Genomic_DNA"/>
</dbReference>
<dbReference type="InterPro" id="IPR006680">
    <property type="entry name" value="Amidohydro-rel"/>
</dbReference>
<dbReference type="Gene3D" id="3.20.20.140">
    <property type="entry name" value="Metal-dependent hydrolases"/>
    <property type="match status" value="1"/>
</dbReference>
<organism evidence="3 4">
    <name type="scientific">Sphingomonas melonis</name>
    <dbReference type="NCBI Taxonomy" id="152682"/>
    <lineage>
        <taxon>Bacteria</taxon>
        <taxon>Pseudomonadati</taxon>
        <taxon>Pseudomonadota</taxon>
        <taxon>Alphaproteobacteria</taxon>
        <taxon>Sphingomonadales</taxon>
        <taxon>Sphingomonadaceae</taxon>
        <taxon>Sphingomonas</taxon>
    </lineage>
</organism>
<dbReference type="Proteomes" id="UP000033203">
    <property type="component" value="Unassembled WGS sequence"/>
</dbReference>
<comment type="similarity">
    <text evidence="1">Belongs to the metallo-dependent hydrolases superfamily.</text>
</comment>
<dbReference type="PANTHER" id="PTHR43569">
    <property type="entry name" value="AMIDOHYDROLASE"/>
    <property type="match status" value="1"/>
</dbReference>
<evidence type="ECO:0000256" key="1">
    <source>
        <dbReference type="ARBA" id="ARBA00038310"/>
    </source>
</evidence>
<name>A0A0D1MIQ8_9SPHN</name>
<proteinExistence type="inferred from homology"/>
<sequence length="315" mass="34368">MTHAGGEAAIPFVDAHIHLWDLARLRYPWLTPPFADDGPNGSVESIARTYQPADYRREMARWNVVGAVHVDAGADPADALAETEWLEGLAEADGLPTGIVAFAALDDPEVETVLAAHARHPRVRGIRHIVNWHADPQRSYTSRDVTQDDAWQRGFAALARHGLSFDLQCYPGQMPAMAALAARHPEVPVIVNHAGMAVLSDADGYGEWRRGLTALAACPQVAVKLSGFGFARRDWDAAFVRDTVRTVIDLFGPERAMVASDLPTDRLFGAIDAQMEACHAAVIDLGDSDRRALFAGNANRIYRLGLDLPLTKDNH</sequence>
<reference evidence="3 4" key="1">
    <citation type="submission" date="2015-01" db="EMBL/GenBank/DDBJ databases">
        <title>Genome of Sphingomonas taxi strain 30a.</title>
        <authorList>
            <person name="Eevers N."/>
            <person name="Van Hamme J."/>
            <person name="Bottos E."/>
            <person name="Weyens N."/>
            <person name="Vangronsveld J."/>
        </authorList>
    </citation>
    <scope>NUCLEOTIDE SEQUENCE [LARGE SCALE GENOMIC DNA]</scope>
    <source>
        <strain evidence="3 4">30a</strain>
    </source>
</reference>
<evidence type="ECO:0000313" key="3">
    <source>
        <dbReference type="EMBL" id="KIU30242.1"/>
    </source>
</evidence>
<dbReference type="InterPro" id="IPR052350">
    <property type="entry name" value="Metallo-dep_Lactonases"/>
</dbReference>
<dbReference type="SUPFAM" id="SSF51556">
    <property type="entry name" value="Metallo-dependent hydrolases"/>
    <property type="match status" value="1"/>
</dbReference>
<evidence type="ECO:0000259" key="2">
    <source>
        <dbReference type="Pfam" id="PF04909"/>
    </source>
</evidence>
<dbReference type="InterPro" id="IPR032466">
    <property type="entry name" value="Metal_Hydrolase"/>
</dbReference>
<evidence type="ECO:0000313" key="4">
    <source>
        <dbReference type="Proteomes" id="UP000033203"/>
    </source>
</evidence>
<gene>
    <name evidence="3" type="ORF">SR41_01060</name>
</gene>
<dbReference type="GO" id="GO:0016787">
    <property type="term" value="F:hydrolase activity"/>
    <property type="evidence" value="ECO:0007669"/>
    <property type="project" value="UniProtKB-KW"/>
</dbReference>
<accession>A0A0D1MIQ8</accession>